<keyword evidence="2" id="KW-1185">Reference proteome</keyword>
<name>A0ACB9BTN7_9ASTR</name>
<comment type="caution">
    <text evidence="1">The sequence shown here is derived from an EMBL/GenBank/DDBJ whole genome shotgun (WGS) entry which is preliminary data.</text>
</comment>
<sequence length="160" mass="18795">MRSPRRFPCTRNREGIHQDEVALHPWLNAEKVGFCTSVCIEALRAQCVRVVRQFFPTILLDFFLFGKLVAERALFWWNNEHTLDLIAQYRDVILPTIFEPLEKNAQGHWNQAINGLSSNVRKMFIEMDADLFDECSNQFLEKRSHRQSNARATRVELEET</sequence>
<dbReference type="EMBL" id="CM042039">
    <property type="protein sequence ID" value="KAI3725375.1"/>
    <property type="molecule type" value="Genomic_DNA"/>
</dbReference>
<evidence type="ECO:0000313" key="1">
    <source>
        <dbReference type="EMBL" id="KAI3725375.1"/>
    </source>
</evidence>
<reference evidence="1 2" key="2">
    <citation type="journal article" date="2022" name="Mol. Ecol. Resour.">
        <title>The genomes of chicory, endive, great burdock and yacon provide insights into Asteraceae paleo-polyploidization history and plant inulin production.</title>
        <authorList>
            <person name="Fan W."/>
            <person name="Wang S."/>
            <person name="Wang H."/>
            <person name="Wang A."/>
            <person name="Jiang F."/>
            <person name="Liu H."/>
            <person name="Zhao H."/>
            <person name="Xu D."/>
            <person name="Zhang Y."/>
        </authorList>
    </citation>
    <scope>NUCLEOTIDE SEQUENCE [LARGE SCALE GENOMIC DNA]</scope>
    <source>
        <strain evidence="2">cv. Yunnan</strain>
        <tissue evidence="1">Leaves</tissue>
    </source>
</reference>
<accession>A0ACB9BTN7</accession>
<protein>
    <submittedName>
        <fullName evidence="1">Uncharacterized protein</fullName>
    </submittedName>
</protein>
<proteinExistence type="predicted"/>
<organism evidence="1 2">
    <name type="scientific">Smallanthus sonchifolius</name>
    <dbReference type="NCBI Taxonomy" id="185202"/>
    <lineage>
        <taxon>Eukaryota</taxon>
        <taxon>Viridiplantae</taxon>
        <taxon>Streptophyta</taxon>
        <taxon>Embryophyta</taxon>
        <taxon>Tracheophyta</taxon>
        <taxon>Spermatophyta</taxon>
        <taxon>Magnoliopsida</taxon>
        <taxon>eudicotyledons</taxon>
        <taxon>Gunneridae</taxon>
        <taxon>Pentapetalae</taxon>
        <taxon>asterids</taxon>
        <taxon>campanulids</taxon>
        <taxon>Asterales</taxon>
        <taxon>Asteraceae</taxon>
        <taxon>Asteroideae</taxon>
        <taxon>Heliantheae alliance</taxon>
        <taxon>Millerieae</taxon>
        <taxon>Smallanthus</taxon>
    </lineage>
</organism>
<dbReference type="Proteomes" id="UP001056120">
    <property type="component" value="Linkage Group LG22"/>
</dbReference>
<reference evidence="2" key="1">
    <citation type="journal article" date="2022" name="Mol. Ecol. Resour.">
        <title>The genomes of chicory, endive, great burdock and yacon provide insights into Asteraceae palaeo-polyploidization history and plant inulin production.</title>
        <authorList>
            <person name="Fan W."/>
            <person name="Wang S."/>
            <person name="Wang H."/>
            <person name="Wang A."/>
            <person name="Jiang F."/>
            <person name="Liu H."/>
            <person name="Zhao H."/>
            <person name="Xu D."/>
            <person name="Zhang Y."/>
        </authorList>
    </citation>
    <scope>NUCLEOTIDE SEQUENCE [LARGE SCALE GENOMIC DNA]</scope>
    <source>
        <strain evidence="2">cv. Yunnan</strain>
    </source>
</reference>
<gene>
    <name evidence="1" type="ORF">L1987_65162</name>
</gene>
<evidence type="ECO:0000313" key="2">
    <source>
        <dbReference type="Proteomes" id="UP001056120"/>
    </source>
</evidence>